<proteinExistence type="predicted"/>
<sequence>MSQPRMQPDETRKFKGVEADRLRIMGPSLVLSELTKQLWNTGNPSSAILHLTSPLVCVAPTLFLLRTSEDSDPESCFLYHQLKLTMPPSSPFSARAAGIVESDSTFIISTFDAALPYLQSIGSQAQWGMVPFSQRPDWNEDTLAQIREATKSRSTGDRDGVRILVVERKVEDDADLNPGDLHYRISEAGQCFVSAAFAFFRENWIPPYITPDILPHRDDVYLDDIVYIEVMVTDSRAKDFSRGAGVFLIDHLRKYGRSKGKKALYLDGWAGNAGKLIRFVLITSGKKKKQY</sequence>
<reference evidence="1 2" key="1">
    <citation type="submission" date="2024-02" db="EMBL/GenBank/DDBJ databases">
        <title>De novo assembly and annotation of 12 fungi associated with fruit tree decline syndrome in Ontario, Canada.</title>
        <authorList>
            <person name="Sulman M."/>
            <person name="Ellouze W."/>
            <person name="Ilyukhin E."/>
        </authorList>
    </citation>
    <scope>NUCLEOTIDE SEQUENCE [LARGE SCALE GENOMIC DNA]</scope>
    <source>
        <strain evidence="1 2">M42-189</strain>
    </source>
</reference>
<organism evidence="1 2">
    <name type="scientific">Paraconiothyrium brasiliense</name>
    <dbReference type="NCBI Taxonomy" id="300254"/>
    <lineage>
        <taxon>Eukaryota</taxon>
        <taxon>Fungi</taxon>
        <taxon>Dikarya</taxon>
        <taxon>Ascomycota</taxon>
        <taxon>Pezizomycotina</taxon>
        <taxon>Dothideomycetes</taxon>
        <taxon>Pleosporomycetidae</taxon>
        <taxon>Pleosporales</taxon>
        <taxon>Massarineae</taxon>
        <taxon>Didymosphaeriaceae</taxon>
        <taxon>Paraconiothyrium</taxon>
    </lineage>
</organism>
<protein>
    <recommendedName>
        <fullName evidence="3">N-acetyltransferase domain-containing protein</fullName>
    </recommendedName>
</protein>
<evidence type="ECO:0000313" key="2">
    <source>
        <dbReference type="Proteomes" id="UP001521785"/>
    </source>
</evidence>
<dbReference type="EMBL" id="JAKJXO020000019">
    <property type="protein sequence ID" value="KAL1593363.1"/>
    <property type="molecule type" value="Genomic_DNA"/>
</dbReference>
<name>A0ABR3QMH9_9PLEO</name>
<keyword evidence="2" id="KW-1185">Reference proteome</keyword>
<dbReference type="Proteomes" id="UP001521785">
    <property type="component" value="Unassembled WGS sequence"/>
</dbReference>
<accession>A0ABR3QMH9</accession>
<evidence type="ECO:0008006" key="3">
    <source>
        <dbReference type="Google" id="ProtNLM"/>
    </source>
</evidence>
<comment type="caution">
    <text evidence="1">The sequence shown here is derived from an EMBL/GenBank/DDBJ whole genome shotgun (WGS) entry which is preliminary data.</text>
</comment>
<evidence type="ECO:0000313" key="1">
    <source>
        <dbReference type="EMBL" id="KAL1593363.1"/>
    </source>
</evidence>
<gene>
    <name evidence="1" type="ORF">SLS60_010971</name>
</gene>